<feature type="repeat" description="WD" evidence="3">
    <location>
        <begin position="977"/>
        <end position="1018"/>
    </location>
</feature>
<gene>
    <name evidence="6" type="ORF">NX794_10930</name>
</gene>
<feature type="repeat" description="WD" evidence="3">
    <location>
        <begin position="885"/>
        <end position="926"/>
    </location>
</feature>
<proteinExistence type="predicted"/>
<organism evidence="6 7">
    <name type="scientific">Streptomyces pyxinicus</name>
    <dbReference type="NCBI Taxonomy" id="2970331"/>
    <lineage>
        <taxon>Bacteria</taxon>
        <taxon>Bacillati</taxon>
        <taxon>Actinomycetota</taxon>
        <taxon>Actinomycetes</taxon>
        <taxon>Kitasatosporales</taxon>
        <taxon>Streptomycetaceae</taxon>
        <taxon>Streptomyces</taxon>
    </lineage>
</organism>
<evidence type="ECO:0000313" key="7">
    <source>
        <dbReference type="Proteomes" id="UP001205612"/>
    </source>
</evidence>
<dbReference type="PANTHER" id="PTHR19879:SF9">
    <property type="entry name" value="TRANSCRIPTION INITIATION FACTOR TFIID SUBUNIT 5"/>
    <property type="match status" value="1"/>
</dbReference>
<dbReference type="RefSeq" id="WP_258778147.1">
    <property type="nucleotide sequence ID" value="NZ_JANUGP010000006.1"/>
</dbReference>
<dbReference type="CDD" id="cd00200">
    <property type="entry name" value="WD40"/>
    <property type="match status" value="2"/>
</dbReference>
<evidence type="ECO:0000256" key="1">
    <source>
        <dbReference type="ARBA" id="ARBA00022574"/>
    </source>
</evidence>
<feature type="repeat" description="WD" evidence="3">
    <location>
        <begin position="1150"/>
        <end position="1183"/>
    </location>
</feature>
<dbReference type="PROSITE" id="PS50082">
    <property type="entry name" value="WD_REPEATS_2"/>
    <property type="match status" value="12"/>
</dbReference>
<feature type="domain" description="Novel STAND NTPase 1" evidence="5">
    <location>
        <begin position="138"/>
        <end position="575"/>
    </location>
</feature>
<dbReference type="InterPro" id="IPR011047">
    <property type="entry name" value="Quinoprotein_ADH-like_sf"/>
</dbReference>
<feature type="repeat" description="WD" evidence="3">
    <location>
        <begin position="1242"/>
        <end position="1283"/>
    </location>
</feature>
<keyword evidence="7" id="KW-1185">Reference proteome</keyword>
<dbReference type="InterPro" id="IPR020472">
    <property type="entry name" value="WD40_PAC1"/>
</dbReference>
<dbReference type="Pfam" id="PF00400">
    <property type="entry name" value="WD40"/>
    <property type="match status" value="12"/>
</dbReference>
<dbReference type="InterPro" id="IPR019775">
    <property type="entry name" value="WD40_repeat_CS"/>
</dbReference>
<evidence type="ECO:0000256" key="4">
    <source>
        <dbReference type="SAM" id="MobiDB-lite"/>
    </source>
</evidence>
<feature type="region of interest" description="Disordered" evidence="4">
    <location>
        <begin position="108"/>
        <end position="136"/>
    </location>
</feature>
<dbReference type="EMBL" id="JANUGP010000006">
    <property type="protein sequence ID" value="MCS0601725.1"/>
    <property type="molecule type" value="Genomic_DNA"/>
</dbReference>
<feature type="repeat" description="WD" evidence="3">
    <location>
        <begin position="794"/>
        <end position="835"/>
    </location>
</feature>
<dbReference type="PANTHER" id="PTHR19879">
    <property type="entry name" value="TRANSCRIPTION INITIATION FACTOR TFIID"/>
    <property type="match status" value="1"/>
</dbReference>
<dbReference type="InterPro" id="IPR049052">
    <property type="entry name" value="nSTAND1"/>
</dbReference>
<feature type="region of interest" description="Disordered" evidence="4">
    <location>
        <begin position="490"/>
        <end position="512"/>
    </location>
</feature>
<dbReference type="InterPro" id="IPR027417">
    <property type="entry name" value="P-loop_NTPase"/>
</dbReference>
<dbReference type="InterPro" id="IPR015943">
    <property type="entry name" value="WD40/YVTN_repeat-like_dom_sf"/>
</dbReference>
<feature type="repeat" description="WD" evidence="3">
    <location>
        <begin position="931"/>
        <end position="972"/>
    </location>
</feature>
<reference evidence="6 7" key="1">
    <citation type="submission" date="2022-08" db="EMBL/GenBank/DDBJ databases">
        <authorList>
            <person name="Somphong A."/>
            <person name="Phongsopitanun W."/>
        </authorList>
    </citation>
    <scope>NUCLEOTIDE SEQUENCE [LARGE SCALE GENOMIC DNA]</scope>
    <source>
        <strain evidence="6 7">LP11</strain>
    </source>
</reference>
<dbReference type="SUPFAM" id="SSF50978">
    <property type="entry name" value="WD40 repeat-like"/>
    <property type="match status" value="1"/>
</dbReference>
<evidence type="ECO:0000256" key="3">
    <source>
        <dbReference type="PROSITE-ProRule" id="PRU00221"/>
    </source>
</evidence>
<dbReference type="Gene3D" id="2.130.10.10">
    <property type="entry name" value="YVTN repeat-like/Quinoprotein amine dehydrogenase"/>
    <property type="match status" value="5"/>
</dbReference>
<feature type="repeat" description="WD" evidence="3">
    <location>
        <begin position="1113"/>
        <end position="1138"/>
    </location>
</feature>
<evidence type="ECO:0000259" key="5">
    <source>
        <dbReference type="Pfam" id="PF20703"/>
    </source>
</evidence>
<feature type="repeat" description="WD" evidence="3">
    <location>
        <begin position="1196"/>
        <end position="1237"/>
    </location>
</feature>
<comment type="caution">
    <text evidence="6">The sequence shown here is derived from an EMBL/GenBank/DDBJ whole genome shotgun (WGS) entry which is preliminary data.</text>
</comment>
<protein>
    <submittedName>
        <fullName evidence="6">AAA family ATPase</fullName>
    </submittedName>
</protein>
<dbReference type="SMART" id="SM00320">
    <property type="entry name" value="WD40"/>
    <property type="match status" value="14"/>
</dbReference>
<keyword evidence="1 3" id="KW-0853">WD repeat</keyword>
<evidence type="ECO:0000313" key="6">
    <source>
        <dbReference type="EMBL" id="MCS0601725.1"/>
    </source>
</evidence>
<evidence type="ECO:0000256" key="2">
    <source>
        <dbReference type="ARBA" id="ARBA00022737"/>
    </source>
</evidence>
<name>A0ABT2B0T1_9ACTN</name>
<feature type="repeat" description="WD" evidence="3">
    <location>
        <begin position="839"/>
        <end position="870"/>
    </location>
</feature>
<dbReference type="InterPro" id="IPR001680">
    <property type="entry name" value="WD40_rpt"/>
</dbReference>
<dbReference type="Pfam" id="PF20703">
    <property type="entry name" value="nSTAND1"/>
    <property type="match status" value="1"/>
</dbReference>
<feature type="repeat" description="WD" evidence="3">
    <location>
        <begin position="1021"/>
        <end position="1043"/>
    </location>
</feature>
<dbReference type="SUPFAM" id="SSF52540">
    <property type="entry name" value="P-loop containing nucleoside triphosphate hydrolases"/>
    <property type="match status" value="1"/>
</dbReference>
<dbReference type="PROSITE" id="PS00678">
    <property type="entry name" value="WD_REPEATS_1"/>
    <property type="match status" value="9"/>
</dbReference>
<dbReference type="PROSITE" id="PS50294">
    <property type="entry name" value="WD_REPEATS_REGION"/>
    <property type="match status" value="11"/>
</dbReference>
<dbReference type="PRINTS" id="PR00320">
    <property type="entry name" value="GPROTEINBRPT"/>
</dbReference>
<dbReference type="InterPro" id="IPR036322">
    <property type="entry name" value="WD40_repeat_dom_sf"/>
</dbReference>
<keyword evidence="2" id="KW-0677">Repeat</keyword>
<sequence>MSSDSGARTAFAERLALLYREAGNPPLKSVAEAVVRLQRVDERGRPVRVSAQRISDWRRARNVPAQFTALAAVLHILIPEARRLRPTPVSGGLYDLGHWQRLWERALSGPVGDRPDPPEQEEKEPPDQAPPVTGGVCPYRGLAPYRREDARWFFGRERSTNALVDQLRGAGRTGGLVMLVGASGAGKSSLLNAGLVPALRDGALAGPATGMTAFTADPSDSPAEQLPVLQLVPGADPLGELVRRIPDLAPVVADARRAEREATGNPAAPGSDALGLARAVREAVAACARRDGAPGERPVVIVDQFEEAFTLCADEADRRTFIQLLAAACTPPPGSTAGAPALVVLGIRADFYEQCLGYRELADALQHRHMVLGPLTSAELRDAVTGPAKAVGLELEPGLAELIVREVSADGPRGAHDAGVLPLLSHALLATWQRRKAGRLTLAGYRAAGGIQGAVAATAERAWSGLDPAARTAARLLLLRLVRLGEDTQATRRRGTRRQLADESSDPDKTEESLEALVRARLVTLDADTVEITHEALLHAWPRLRHWIDDNRNDHLLRQRLEEDGRAWEDSDRDTSLLYRGSRLEQARTWARSAGDTFLTRSAVEFLAASVRLRKRTVWISRAAVATLVVLALVAGGSAVIAWQQRDDAVFAQVLAEADRVERTDPSLAAQLDLVAHRLRPGDEGTYSRLISIVNAPLATPLSGHTGAVYLTTFSPDGKTLATASYDRTVRLWNVADPSRPKALGKPLTGHTSWVSSAVFSPDGHTLASAGDDGTVRLWDVTDRAHPVPLGKPLTGHTGTIYLVAFSPDGRTLASAGEDHTVRLWNVADPHRAKALKVLRGHTAAVRSVAFAPDGRTLAAGGDDGTIRLWHTADPDRPEPVRAVLRGHTDLVHSVAFSPDGRTLASGSADDTVRMWDVADPDRPAALGAPLTGHTGPVWSVAFSPDGGRLAAASADSTASLWNVTDPAAPSQVGEPLAGSSGEMYALGFSPDGRTLATGSGDSKVRLWSVPTSDMVGRSGAFRPDGRVLATAARDGRLRLWNVTRPGRPVPLGKPFMRADGDQRSLLFSPDGHTLAVLTGVRAVYLWDVSDPAHPVPAGPPLTLRTRFMGPDALAYSPDGHTLATAYDDRTIRLWDVSDPARPAPLGKPLTGHRGYVNTLTFSPDGRTLASGSADSTIRLWKVTDPARPTPLGAPLDRHSGPVNALAYSPDGHTLASGSDDDTVQLWNVTDPAAAATLGKALTGHTEAVTSLTFSADGHTLASGGSDNTVRLWNVTDPGAATAIGQSMSPNAKTGNFLTFSPNSHVLGVSSGADTVRLWRLDSDAAIQHICQVTRGVLTPQKWHEYLPRLSYDPPCTP</sequence>
<feature type="repeat" description="WD" evidence="3">
    <location>
        <begin position="702"/>
        <end position="743"/>
    </location>
</feature>
<feature type="repeat" description="WD" evidence="3">
    <location>
        <begin position="748"/>
        <end position="781"/>
    </location>
</feature>
<accession>A0ABT2B0T1</accession>
<dbReference type="SUPFAM" id="SSF50998">
    <property type="entry name" value="Quinoprotein alcohol dehydrogenase-like"/>
    <property type="match status" value="1"/>
</dbReference>
<dbReference type="Proteomes" id="UP001205612">
    <property type="component" value="Unassembled WGS sequence"/>
</dbReference>